<organism evidence="3 4">
    <name type="scientific">Sunxiuqinia elliptica</name>
    <dbReference type="NCBI Taxonomy" id="655355"/>
    <lineage>
        <taxon>Bacteria</taxon>
        <taxon>Pseudomonadati</taxon>
        <taxon>Bacteroidota</taxon>
        <taxon>Bacteroidia</taxon>
        <taxon>Marinilabiliales</taxon>
        <taxon>Prolixibacteraceae</taxon>
        <taxon>Sunxiuqinia</taxon>
    </lineage>
</organism>
<dbReference type="InterPro" id="IPR010559">
    <property type="entry name" value="Sig_transdc_His_kin_internal"/>
</dbReference>
<dbReference type="STRING" id="655355.SAMN05216283_101941"/>
<keyword evidence="1" id="KW-0812">Transmembrane</keyword>
<feature type="transmembrane region" description="Helical" evidence="1">
    <location>
        <begin position="88"/>
        <end position="108"/>
    </location>
</feature>
<dbReference type="InterPro" id="IPR050640">
    <property type="entry name" value="Bact_2-comp_sensor_kinase"/>
</dbReference>
<dbReference type="Proteomes" id="UP000198964">
    <property type="component" value="Unassembled WGS sequence"/>
</dbReference>
<keyword evidence="3" id="KW-0808">Transferase</keyword>
<proteinExistence type="predicted"/>
<keyword evidence="1" id="KW-1133">Transmembrane helix</keyword>
<dbReference type="AlphaFoldDB" id="A0A1I2D6Y3"/>
<sequence length="342" mass="39675">MLNKVLDMPGSFLFIFRNIIITAVCLLIITLLNYSLSIDILSEFKQYGTDYIFFVLGFIAVSESTLYLDRNYHNGIYIKGRGTYNLRITKYIPIGASYIVIFAIYIIIYQEDIKTDRSSVLFIVFSAIYVGMFDLILLTHNYYKRLRKERIANEILKEEKLKSDLKALQNQINPHFLFNSLNVLISEIYFNQEKAVKYTQHLSDIYRYVLQSTQKSLVELKMELEFLSSYIYMFKTKYGDGFQVIIDINSDFLKLEVPPLALQVLVENSIKHNAISPSLPLIVKIYSSQHKIVVSNNITQKKNLSSDSTGLKNLDARYRILADKEISIEHSETEFRVTIPLL</sequence>
<keyword evidence="4" id="KW-1185">Reference proteome</keyword>
<dbReference type="PANTHER" id="PTHR34220">
    <property type="entry name" value="SENSOR HISTIDINE KINASE YPDA"/>
    <property type="match status" value="1"/>
</dbReference>
<reference evidence="3 4" key="1">
    <citation type="submission" date="2016-10" db="EMBL/GenBank/DDBJ databases">
        <authorList>
            <person name="de Groot N.N."/>
        </authorList>
    </citation>
    <scope>NUCLEOTIDE SEQUENCE [LARGE SCALE GENOMIC DNA]</scope>
    <source>
        <strain evidence="3 4">CGMCC 1.9156</strain>
    </source>
</reference>
<keyword evidence="1" id="KW-0472">Membrane</keyword>
<dbReference type="GO" id="GO:0000155">
    <property type="term" value="F:phosphorelay sensor kinase activity"/>
    <property type="evidence" value="ECO:0007669"/>
    <property type="project" value="InterPro"/>
</dbReference>
<feature type="transmembrane region" description="Helical" evidence="1">
    <location>
        <begin position="51"/>
        <end position="68"/>
    </location>
</feature>
<feature type="domain" description="Signal transduction histidine kinase internal region" evidence="2">
    <location>
        <begin position="164"/>
        <end position="241"/>
    </location>
</feature>
<keyword evidence="3" id="KW-0418">Kinase</keyword>
<evidence type="ECO:0000313" key="3">
    <source>
        <dbReference type="EMBL" id="SFE75843.1"/>
    </source>
</evidence>
<feature type="transmembrane region" description="Helical" evidence="1">
    <location>
        <begin position="12"/>
        <end position="31"/>
    </location>
</feature>
<evidence type="ECO:0000313" key="4">
    <source>
        <dbReference type="Proteomes" id="UP000198964"/>
    </source>
</evidence>
<feature type="transmembrane region" description="Helical" evidence="1">
    <location>
        <begin position="120"/>
        <end position="143"/>
    </location>
</feature>
<dbReference type="EMBL" id="FONW01000001">
    <property type="protein sequence ID" value="SFE75843.1"/>
    <property type="molecule type" value="Genomic_DNA"/>
</dbReference>
<evidence type="ECO:0000256" key="1">
    <source>
        <dbReference type="SAM" id="Phobius"/>
    </source>
</evidence>
<evidence type="ECO:0000259" key="2">
    <source>
        <dbReference type="Pfam" id="PF06580"/>
    </source>
</evidence>
<dbReference type="Pfam" id="PF06580">
    <property type="entry name" value="His_kinase"/>
    <property type="match status" value="1"/>
</dbReference>
<dbReference type="PANTHER" id="PTHR34220:SF7">
    <property type="entry name" value="SENSOR HISTIDINE KINASE YPDA"/>
    <property type="match status" value="1"/>
</dbReference>
<protein>
    <submittedName>
        <fullName evidence="3">Histidine kinase</fullName>
    </submittedName>
</protein>
<accession>A0A1I2D6Y3</accession>
<dbReference type="GO" id="GO:0016020">
    <property type="term" value="C:membrane"/>
    <property type="evidence" value="ECO:0007669"/>
    <property type="project" value="InterPro"/>
</dbReference>
<name>A0A1I2D6Y3_9BACT</name>
<gene>
    <name evidence="3" type="ORF">SAMN05216283_101941</name>
</gene>